<dbReference type="EMBL" id="MU253774">
    <property type="protein sequence ID" value="KAG9247364.1"/>
    <property type="molecule type" value="Genomic_DNA"/>
</dbReference>
<feature type="region of interest" description="Disordered" evidence="1">
    <location>
        <begin position="37"/>
        <end position="138"/>
    </location>
</feature>
<evidence type="ECO:0000313" key="2">
    <source>
        <dbReference type="EMBL" id="KAG9247364.1"/>
    </source>
</evidence>
<dbReference type="Proteomes" id="UP000887226">
    <property type="component" value="Unassembled WGS sequence"/>
</dbReference>
<keyword evidence="3" id="KW-1185">Reference proteome</keyword>
<evidence type="ECO:0000313" key="3">
    <source>
        <dbReference type="Proteomes" id="UP000887226"/>
    </source>
</evidence>
<evidence type="ECO:0000256" key="1">
    <source>
        <dbReference type="SAM" id="MobiDB-lite"/>
    </source>
</evidence>
<feature type="compositionally biased region" description="Polar residues" evidence="1">
    <location>
        <begin position="106"/>
        <end position="119"/>
    </location>
</feature>
<proteinExistence type="predicted"/>
<name>A0A9P8CHJ0_9HELO</name>
<accession>A0A9P8CHJ0</accession>
<gene>
    <name evidence="2" type="ORF">BJ878DRAFT_492963</name>
</gene>
<feature type="region of interest" description="Disordered" evidence="1">
    <location>
        <begin position="377"/>
        <end position="404"/>
    </location>
</feature>
<comment type="caution">
    <text evidence="2">The sequence shown here is derived from an EMBL/GenBank/DDBJ whole genome shotgun (WGS) entry which is preliminary data.</text>
</comment>
<protein>
    <submittedName>
        <fullName evidence="2">Uncharacterized protein</fullName>
    </submittedName>
</protein>
<reference evidence="2" key="1">
    <citation type="journal article" date="2021" name="IMA Fungus">
        <title>Genomic characterization of three marine fungi, including Emericellopsis atlantica sp. nov. with signatures of a generalist lifestyle and marine biomass degradation.</title>
        <authorList>
            <person name="Hagestad O.C."/>
            <person name="Hou L."/>
            <person name="Andersen J.H."/>
            <person name="Hansen E.H."/>
            <person name="Altermark B."/>
            <person name="Li C."/>
            <person name="Kuhnert E."/>
            <person name="Cox R.J."/>
            <person name="Crous P.W."/>
            <person name="Spatafora J.W."/>
            <person name="Lail K."/>
            <person name="Amirebrahimi M."/>
            <person name="Lipzen A."/>
            <person name="Pangilinan J."/>
            <person name="Andreopoulos W."/>
            <person name="Hayes R.D."/>
            <person name="Ng V."/>
            <person name="Grigoriev I.V."/>
            <person name="Jackson S.A."/>
            <person name="Sutton T.D.S."/>
            <person name="Dobson A.D.W."/>
            <person name="Rama T."/>
        </authorList>
    </citation>
    <scope>NUCLEOTIDE SEQUENCE</scope>
    <source>
        <strain evidence="2">TRa3180A</strain>
    </source>
</reference>
<dbReference type="OrthoDB" id="3886346at2759"/>
<organism evidence="2 3">
    <name type="scientific">Calycina marina</name>
    <dbReference type="NCBI Taxonomy" id="1763456"/>
    <lineage>
        <taxon>Eukaryota</taxon>
        <taxon>Fungi</taxon>
        <taxon>Dikarya</taxon>
        <taxon>Ascomycota</taxon>
        <taxon>Pezizomycotina</taxon>
        <taxon>Leotiomycetes</taxon>
        <taxon>Helotiales</taxon>
        <taxon>Pezizellaceae</taxon>
        <taxon>Calycina</taxon>
    </lineage>
</organism>
<dbReference type="AlphaFoldDB" id="A0A9P8CHJ0"/>
<sequence>MDSVQEALAALCASIPGWNARLDHLNGQIAERQIELARFSDDRPPTARSLRNKGSTESLRPKDGNGAPVDDDTPNIKSVPRGSKAKDTTPSKANSNPRASHHAIACQSSKPTSPAQPRSTPAPLRKQKTASLTSGESAVPKYRSRSLIIVYYDSAVQSAFEELVKFVNGSRSAMRKGKMAAKMAEMRRTAELEVEGDGAGSASASALIPNKNPYASYRKMADEKHVALQAGGWPRDGADAGSPVPGLSKPRFTTAMPAGRAGGKVEESGSTFNLGMLRGYGRATDGLPSIFDGLDKDLQWCQSRCEFAAHQFLREGECSTEIESIRERLLGVKEKGEKELKRLTIVQETKREAPPDEGIYRQSKPIMMRRDFLPTGLEVDDDEGRGYTADNGIQAVETNRSSRA</sequence>